<evidence type="ECO:0000313" key="1">
    <source>
        <dbReference type="Proteomes" id="UP000887580"/>
    </source>
</evidence>
<accession>A0AC35EXY9</accession>
<dbReference type="Proteomes" id="UP000887580">
    <property type="component" value="Unplaced"/>
</dbReference>
<protein>
    <submittedName>
        <fullName evidence="2">Cytochrome P450</fullName>
    </submittedName>
</protein>
<name>A0AC35EXY9_9BILA</name>
<organism evidence="1 2">
    <name type="scientific">Panagrolaimus sp. PS1159</name>
    <dbReference type="NCBI Taxonomy" id="55785"/>
    <lineage>
        <taxon>Eukaryota</taxon>
        <taxon>Metazoa</taxon>
        <taxon>Ecdysozoa</taxon>
        <taxon>Nematoda</taxon>
        <taxon>Chromadorea</taxon>
        <taxon>Rhabditida</taxon>
        <taxon>Tylenchina</taxon>
        <taxon>Panagrolaimomorpha</taxon>
        <taxon>Panagrolaimoidea</taxon>
        <taxon>Panagrolaimidae</taxon>
        <taxon>Panagrolaimus</taxon>
    </lineage>
</organism>
<sequence length="553" mass="63596">MLLSSLSIFAMFLFKIGTWILLISLPLGIAYYFYLKHRSTYFQRLGLPQPPITSTYLGNLEEFEKDHQQWETLIKWQKIYGQTFGILLGAHRVIVTSDLDILNEVYVKQFHTFQARMIHPSVALDQENGAQTNVFLGQGNRWKRLRSLFSASLTISKIKAVDPIMKKAHNELVEVLKRNENGIIDVKPLILDMTFAVISRSAMGINEEFGKSEFLQKIINAFDRGETVHNFVASFFAGTYDFLFVTKYLQILHFFTTIRFAQEVRSKIGKVITERENENAEQKSQRHQDFLDFLREAQEDNLDISNKPDFDTKIPKKLTRGELIGASQAFLVAGGDTTATLITYCLYELALHPELEQRVLEEINDHIKIEEDIDYNNVKNLEFLERFVKEAARLHPSAYLVPARRAIEPTTFQLSNGSTLHIERGTSRRAIEPTTFQRSDGSTLHIERGTCILPNIPAITQDEKIWGKDAKEFNPDRFLPENCESRHPMAFLPFGAGLRICPGRNLAIYEIKATLTRLLLEYKFEFCNETKTKQITKATLGFEQLKMKVVPRK</sequence>
<proteinExistence type="predicted"/>
<dbReference type="WBParaSite" id="PS1159_v2.g11767.t1">
    <property type="protein sequence ID" value="PS1159_v2.g11767.t1"/>
    <property type="gene ID" value="PS1159_v2.g11767"/>
</dbReference>
<reference evidence="2" key="1">
    <citation type="submission" date="2022-11" db="UniProtKB">
        <authorList>
            <consortium name="WormBaseParasite"/>
        </authorList>
    </citation>
    <scope>IDENTIFICATION</scope>
</reference>
<evidence type="ECO:0000313" key="2">
    <source>
        <dbReference type="WBParaSite" id="PS1159_v2.g11767.t1"/>
    </source>
</evidence>